<proteinExistence type="predicted"/>
<organism evidence="3">
    <name type="scientific">freshwater metagenome</name>
    <dbReference type="NCBI Taxonomy" id="449393"/>
    <lineage>
        <taxon>unclassified sequences</taxon>
        <taxon>metagenomes</taxon>
        <taxon>ecological metagenomes</taxon>
    </lineage>
</organism>
<reference evidence="3" key="1">
    <citation type="submission" date="2020-05" db="EMBL/GenBank/DDBJ databases">
        <authorList>
            <person name="Chiriac C."/>
            <person name="Salcher M."/>
            <person name="Ghai R."/>
            <person name="Kavagutti S V."/>
        </authorList>
    </citation>
    <scope>NUCLEOTIDE SEQUENCE</scope>
</reference>
<keyword evidence="2" id="KW-1133">Transmembrane helix</keyword>
<keyword evidence="2" id="KW-0812">Transmembrane</keyword>
<gene>
    <name evidence="3" type="ORF">UFOPK1827_00050</name>
    <name evidence="4" type="ORF">UFOPK3708_00160</name>
</gene>
<accession>A0A6J6G0R4</accession>
<evidence type="ECO:0000313" key="3">
    <source>
        <dbReference type="EMBL" id="CAB4592645.1"/>
    </source>
</evidence>
<dbReference type="EMBL" id="CAEZUO010000001">
    <property type="protein sequence ID" value="CAB4592645.1"/>
    <property type="molecule type" value="Genomic_DNA"/>
</dbReference>
<feature type="transmembrane region" description="Helical" evidence="2">
    <location>
        <begin position="198"/>
        <end position="215"/>
    </location>
</feature>
<feature type="compositionally biased region" description="Low complexity" evidence="1">
    <location>
        <begin position="39"/>
        <end position="53"/>
    </location>
</feature>
<keyword evidence="2" id="KW-0472">Membrane</keyword>
<dbReference type="EMBL" id="CAFBNA010000004">
    <property type="protein sequence ID" value="CAB4919198.1"/>
    <property type="molecule type" value="Genomic_DNA"/>
</dbReference>
<evidence type="ECO:0000256" key="2">
    <source>
        <dbReference type="SAM" id="Phobius"/>
    </source>
</evidence>
<dbReference type="AlphaFoldDB" id="A0A6J6G0R4"/>
<evidence type="ECO:0000256" key="1">
    <source>
        <dbReference type="SAM" id="MobiDB-lite"/>
    </source>
</evidence>
<protein>
    <submittedName>
        <fullName evidence="3">Unannotated protein</fullName>
    </submittedName>
</protein>
<evidence type="ECO:0000313" key="4">
    <source>
        <dbReference type="EMBL" id="CAB4919198.1"/>
    </source>
</evidence>
<sequence length="216" mass="20591">MLTDQEARVRGAGVVTTGAGAVGAGAEVAGGDATGVDGAAGAAGAAETGADADPPFEPFEAVPDEAGANPAAVVDGAEPVDELVLTVAGDAAAGGAPATGTAAGSTAVLESNEFGAPVAPDAPATFNSTVAGAAEPLCCPLKASAATIAVVAAKLSPAVRARDAGAFVPFFLAGDFGECACVPLDADAARAAAGMRSVIVTLLFVVIVAFTFTFTL</sequence>
<feature type="region of interest" description="Disordered" evidence="1">
    <location>
        <begin position="39"/>
        <end position="59"/>
    </location>
</feature>
<name>A0A6J6G0R4_9ZZZZ</name>